<evidence type="ECO:0000313" key="3">
    <source>
        <dbReference type="Proteomes" id="UP001387100"/>
    </source>
</evidence>
<dbReference type="SUPFAM" id="SSF51569">
    <property type="entry name" value="Aldolase"/>
    <property type="match status" value="1"/>
</dbReference>
<gene>
    <name evidence="2" type="ORF">WDZ17_01340</name>
</gene>
<name>A0ABU8RG37_9ACTN</name>
<evidence type="ECO:0000313" key="2">
    <source>
        <dbReference type="EMBL" id="MEJ5943939.1"/>
    </source>
</evidence>
<protein>
    <submittedName>
        <fullName evidence="2">Deoxyribose-phosphate aldolase</fullName>
    </submittedName>
</protein>
<evidence type="ECO:0000259" key="1">
    <source>
        <dbReference type="Pfam" id="PF22649"/>
    </source>
</evidence>
<sequence length="318" mass="33395">MPDAAGLAVGAGPGAPVPRDVAAPLCRTYEEVTELRARDPRAVRRALDARGRRPSFVPADGRLMLVAADHPARGALAAQGRPTAMHDRREMLDRLRTALARPGVDGLLATADVAEDLLLLGALEDKVVVASMNRGGLAGSAFELDDRMTGYDVRGVVEAGFDAAKMLNRVDLGDPGTVAMLETAGRAVTDLARAGVVAMLEPFMSSRPEGPGGRVVNDLSPEAVIRSVHITQGLGATSAYTWLKLPVVEEMERVMAATTLPTLLLGGDPTGAPEETYARWRSALALPAVRGLVVGRTLLYPPDDDVAGAVDTAVSLVR</sequence>
<dbReference type="Gene3D" id="3.20.20.70">
    <property type="entry name" value="Aldolase class I"/>
    <property type="match status" value="1"/>
</dbReference>
<feature type="domain" description="Cgl0159-like" evidence="1">
    <location>
        <begin position="61"/>
        <end position="314"/>
    </location>
</feature>
<dbReference type="Proteomes" id="UP001387100">
    <property type="component" value="Unassembled WGS sequence"/>
</dbReference>
<organism evidence="2 3">
    <name type="scientific">Pseudokineococcus basanitobsidens</name>
    <dbReference type="NCBI Taxonomy" id="1926649"/>
    <lineage>
        <taxon>Bacteria</taxon>
        <taxon>Bacillati</taxon>
        <taxon>Actinomycetota</taxon>
        <taxon>Actinomycetes</taxon>
        <taxon>Kineosporiales</taxon>
        <taxon>Kineosporiaceae</taxon>
        <taxon>Pseudokineococcus</taxon>
    </lineage>
</organism>
<dbReference type="InterPro" id="IPR054574">
    <property type="entry name" value="Cgl0159_dom"/>
</dbReference>
<reference evidence="2 3" key="1">
    <citation type="journal article" date="2017" name="Int. J. Syst. Evol. Microbiol.">
        <title>Pseudokineococcus basanitobsidens sp. nov., isolated from volcanic rock.</title>
        <authorList>
            <person name="Lee D.W."/>
            <person name="Park M.Y."/>
            <person name="Kim J.J."/>
            <person name="Kim B.S."/>
        </authorList>
    </citation>
    <scope>NUCLEOTIDE SEQUENCE [LARGE SCALE GENOMIC DNA]</scope>
    <source>
        <strain evidence="2 3">DSM 103726</strain>
    </source>
</reference>
<dbReference type="Pfam" id="PF22649">
    <property type="entry name" value="Cgl0159"/>
    <property type="match status" value="1"/>
</dbReference>
<dbReference type="EMBL" id="JBBIAA010000001">
    <property type="protein sequence ID" value="MEJ5943939.1"/>
    <property type="molecule type" value="Genomic_DNA"/>
</dbReference>
<comment type="caution">
    <text evidence="2">The sequence shown here is derived from an EMBL/GenBank/DDBJ whole genome shotgun (WGS) entry which is preliminary data.</text>
</comment>
<dbReference type="InterPro" id="IPR013785">
    <property type="entry name" value="Aldolase_TIM"/>
</dbReference>
<keyword evidence="3" id="KW-1185">Reference proteome</keyword>
<accession>A0ABU8RG37</accession>
<proteinExistence type="predicted"/>